<feature type="transmembrane region" description="Helical" evidence="2">
    <location>
        <begin position="146"/>
        <end position="163"/>
    </location>
</feature>
<reference evidence="3" key="1">
    <citation type="submission" date="2023-06" db="EMBL/GenBank/DDBJ databases">
        <title>Genome-scale phylogeny and comparative genomics of the fungal order Sordariales.</title>
        <authorList>
            <consortium name="Lawrence Berkeley National Laboratory"/>
            <person name="Hensen N."/>
            <person name="Bonometti L."/>
            <person name="Westerberg I."/>
            <person name="Brannstrom I.O."/>
            <person name="Guillou S."/>
            <person name="Cros-Aarteil S."/>
            <person name="Calhoun S."/>
            <person name="Haridas S."/>
            <person name="Kuo A."/>
            <person name="Mondo S."/>
            <person name="Pangilinan J."/>
            <person name="Riley R."/>
            <person name="Labutti K."/>
            <person name="Andreopoulos B."/>
            <person name="Lipzen A."/>
            <person name="Chen C."/>
            <person name="Yanf M."/>
            <person name="Daum C."/>
            <person name="Ng V."/>
            <person name="Clum A."/>
            <person name="Steindorff A."/>
            <person name="Ohm R."/>
            <person name="Martin F."/>
            <person name="Silar P."/>
            <person name="Natvig D."/>
            <person name="Lalanne C."/>
            <person name="Gautier V."/>
            <person name="Ament-Velasquez S.L."/>
            <person name="Kruys A."/>
            <person name="Hutchinson M.I."/>
            <person name="Powell A.J."/>
            <person name="Barry K."/>
            <person name="Miller A.N."/>
            <person name="Grigoriev I.V."/>
            <person name="Debuchy R."/>
            <person name="Gladieux P."/>
            <person name="Thoren M.H."/>
            <person name="Johannesson H."/>
        </authorList>
    </citation>
    <scope>NUCLEOTIDE SEQUENCE</scope>
    <source>
        <strain evidence="3">CBS 307.81</strain>
    </source>
</reference>
<protein>
    <submittedName>
        <fullName evidence="3">Uncharacterized protein</fullName>
    </submittedName>
</protein>
<name>A0AA39Z0Q9_9PEZI</name>
<keyword evidence="2" id="KW-1133">Transmembrane helix</keyword>
<comment type="caution">
    <text evidence="3">The sequence shown here is derived from an EMBL/GenBank/DDBJ whole genome shotgun (WGS) entry which is preliminary data.</text>
</comment>
<dbReference type="Proteomes" id="UP001174997">
    <property type="component" value="Unassembled WGS sequence"/>
</dbReference>
<gene>
    <name evidence="3" type="ORF">QBC41DRAFT_32445</name>
</gene>
<keyword evidence="4" id="KW-1185">Reference proteome</keyword>
<sequence>MELGCMMYRSTQCPNDSLEVMCAVCGENPGKRSAKNAKTAACACCSPVSCGSVGGRRCGQLPPGESNRDPAASDSMNGSSLCPDLPSRPATAQPSRFSLSCGSHLHQQLPLFIRSCSGDKPDLGAEISNPRGIRVSCLSPIQQPHSALFVSVLALFLGYYGVFTHPKRLILERLPLGYQQSSTYRHQLDCFIRLSPSERRRRHTPRRITPSTPVSGVHCLHSLPSPIYQPSHDSYLGIQLASPSHSQQQPRRR</sequence>
<proteinExistence type="predicted"/>
<accession>A0AA39Z0Q9</accession>
<keyword evidence="2" id="KW-0472">Membrane</keyword>
<feature type="region of interest" description="Disordered" evidence="1">
    <location>
        <begin position="61"/>
        <end position="89"/>
    </location>
</feature>
<organism evidence="3 4">
    <name type="scientific">Cercophora samala</name>
    <dbReference type="NCBI Taxonomy" id="330535"/>
    <lineage>
        <taxon>Eukaryota</taxon>
        <taxon>Fungi</taxon>
        <taxon>Dikarya</taxon>
        <taxon>Ascomycota</taxon>
        <taxon>Pezizomycotina</taxon>
        <taxon>Sordariomycetes</taxon>
        <taxon>Sordariomycetidae</taxon>
        <taxon>Sordariales</taxon>
        <taxon>Lasiosphaeriaceae</taxon>
        <taxon>Cercophora</taxon>
    </lineage>
</organism>
<evidence type="ECO:0000256" key="1">
    <source>
        <dbReference type="SAM" id="MobiDB-lite"/>
    </source>
</evidence>
<evidence type="ECO:0000256" key="2">
    <source>
        <dbReference type="SAM" id="Phobius"/>
    </source>
</evidence>
<dbReference type="AlphaFoldDB" id="A0AA39Z0Q9"/>
<keyword evidence="2" id="KW-0812">Transmembrane</keyword>
<dbReference type="EMBL" id="JAULSY010000145">
    <property type="protein sequence ID" value="KAK0662049.1"/>
    <property type="molecule type" value="Genomic_DNA"/>
</dbReference>
<evidence type="ECO:0000313" key="3">
    <source>
        <dbReference type="EMBL" id="KAK0662049.1"/>
    </source>
</evidence>
<evidence type="ECO:0000313" key="4">
    <source>
        <dbReference type="Proteomes" id="UP001174997"/>
    </source>
</evidence>